<dbReference type="AlphaFoldDB" id="A0A137P2P1"/>
<name>A0A137P2P1_CONC2</name>
<dbReference type="Proteomes" id="UP000070444">
    <property type="component" value="Unassembled WGS sequence"/>
</dbReference>
<protein>
    <submittedName>
        <fullName evidence="2">Uncharacterized protein</fullName>
    </submittedName>
</protein>
<accession>A0A137P2P1</accession>
<feature type="chain" id="PRO_5007294332" evidence="1">
    <location>
        <begin position="17"/>
        <end position="182"/>
    </location>
</feature>
<keyword evidence="1" id="KW-0732">Signal</keyword>
<keyword evidence="3" id="KW-1185">Reference proteome</keyword>
<feature type="signal peptide" evidence="1">
    <location>
        <begin position="1"/>
        <end position="16"/>
    </location>
</feature>
<gene>
    <name evidence="2" type="ORF">CONCODRAFT_165851</name>
</gene>
<reference evidence="2 3" key="1">
    <citation type="journal article" date="2015" name="Genome Biol. Evol.">
        <title>Phylogenomic analyses indicate that early fungi evolved digesting cell walls of algal ancestors of land plants.</title>
        <authorList>
            <person name="Chang Y."/>
            <person name="Wang S."/>
            <person name="Sekimoto S."/>
            <person name="Aerts A.L."/>
            <person name="Choi C."/>
            <person name="Clum A."/>
            <person name="LaButti K.M."/>
            <person name="Lindquist E.A."/>
            <person name="Yee Ngan C."/>
            <person name="Ohm R.A."/>
            <person name="Salamov A.A."/>
            <person name="Grigoriev I.V."/>
            <person name="Spatafora J.W."/>
            <person name="Berbee M.L."/>
        </authorList>
    </citation>
    <scope>NUCLEOTIDE SEQUENCE [LARGE SCALE GENOMIC DNA]</scope>
    <source>
        <strain evidence="2 3">NRRL 28638</strain>
    </source>
</reference>
<dbReference type="EMBL" id="KQ964540">
    <property type="protein sequence ID" value="KXN69300.1"/>
    <property type="molecule type" value="Genomic_DNA"/>
</dbReference>
<evidence type="ECO:0000313" key="3">
    <source>
        <dbReference type="Proteomes" id="UP000070444"/>
    </source>
</evidence>
<sequence length="182" mass="19541">MLSLIQLTTLIASILAVPTPNYYDIKNPLHNIKLPKIVDFNANANLGKLGNIEAYIGAGGYGNGLIDAHIKAEILNLIKAKLDAAVLGKDGLAKVDADANVAVLNGEQLANVDANVNVLDNNNYDDYQNQYQYQRRQLVSPLTNGLPVSLDSLNVAPILNNPTDLETLVGLLSILETTSHAQ</sequence>
<evidence type="ECO:0000256" key="1">
    <source>
        <dbReference type="SAM" id="SignalP"/>
    </source>
</evidence>
<proteinExistence type="predicted"/>
<organism evidence="2 3">
    <name type="scientific">Conidiobolus coronatus (strain ATCC 28846 / CBS 209.66 / NRRL 28638)</name>
    <name type="common">Delacroixia coronata</name>
    <dbReference type="NCBI Taxonomy" id="796925"/>
    <lineage>
        <taxon>Eukaryota</taxon>
        <taxon>Fungi</taxon>
        <taxon>Fungi incertae sedis</taxon>
        <taxon>Zoopagomycota</taxon>
        <taxon>Entomophthoromycotina</taxon>
        <taxon>Entomophthoromycetes</taxon>
        <taxon>Entomophthorales</taxon>
        <taxon>Ancylistaceae</taxon>
        <taxon>Conidiobolus</taxon>
    </lineage>
</organism>
<evidence type="ECO:0000313" key="2">
    <source>
        <dbReference type="EMBL" id="KXN69300.1"/>
    </source>
</evidence>